<reference evidence="2 3" key="1">
    <citation type="submission" date="2020-10" db="EMBL/GenBank/DDBJ databases">
        <authorList>
            <person name="Castelo-Branco R."/>
            <person name="Eusebio N."/>
            <person name="Adriana R."/>
            <person name="Vieira A."/>
            <person name="Brugerolle De Fraissinette N."/>
            <person name="Rezende De Castro R."/>
            <person name="Schneider M.P."/>
            <person name="Vasconcelos V."/>
            <person name="Leao P.N."/>
        </authorList>
    </citation>
    <scope>NUCLEOTIDE SEQUENCE [LARGE SCALE GENOMIC DNA]</scope>
    <source>
        <strain evidence="2 3">LEGE 03274</strain>
    </source>
</reference>
<feature type="region of interest" description="Disordered" evidence="1">
    <location>
        <begin position="1"/>
        <end position="20"/>
    </location>
</feature>
<dbReference type="RefSeq" id="WP_193800173.1">
    <property type="nucleotide sequence ID" value="NZ_JADEWC010000007.1"/>
</dbReference>
<evidence type="ECO:0000313" key="2">
    <source>
        <dbReference type="EMBL" id="MBE9222009.1"/>
    </source>
</evidence>
<organism evidence="2 3">
    <name type="scientific">Cyanobacterium stanieri LEGE 03274</name>
    <dbReference type="NCBI Taxonomy" id="1828756"/>
    <lineage>
        <taxon>Bacteria</taxon>
        <taxon>Bacillati</taxon>
        <taxon>Cyanobacteriota</taxon>
        <taxon>Cyanophyceae</taxon>
        <taxon>Oscillatoriophycideae</taxon>
        <taxon>Chroococcales</taxon>
        <taxon>Geminocystaceae</taxon>
        <taxon>Cyanobacterium</taxon>
    </lineage>
</organism>
<accession>A0ABR9V383</accession>
<name>A0ABR9V383_9CHRO</name>
<dbReference type="InterPro" id="IPR021399">
    <property type="entry name" value="DUF3038"/>
</dbReference>
<gene>
    <name evidence="2" type="ORF">IQ215_04790</name>
</gene>
<keyword evidence="3" id="KW-1185">Reference proteome</keyword>
<dbReference type="Proteomes" id="UP000654604">
    <property type="component" value="Unassembled WGS sequence"/>
</dbReference>
<evidence type="ECO:0000313" key="3">
    <source>
        <dbReference type="Proteomes" id="UP000654604"/>
    </source>
</evidence>
<feature type="compositionally biased region" description="Low complexity" evidence="1">
    <location>
        <begin position="10"/>
        <end position="20"/>
    </location>
</feature>
<proteinExistence type="predicted"/>
<protein>
    <submittedName>
        <fullName evidence="2">DUF3038 domain-containing protein</fullName>
    </submittedName>
</protein>
<dbReference type="Pfam" id="PF11237">
    <property type="entry name" value="DUF3038"/>
    <property type="match status" value="1"/>
</dbReference>
<sequence length="213" mass="24289">MTQSVPLTPNPDNDSSSGNNFSPVILNTLPDIVLPPTRGMLRVQQQLDLLLLAIEALKLGASEEMLATCQHLGLQGIIHNRVDLWRLRCTNPWRKCYNRETLSPEQIKTLILLTNTCAKYLLVPLTQLLLAVQQMRDKDIPLENNFRLSEYFTRFRSHFTSRMNPRRAKVSVYLASPQELNQLALSLLEELLFCSGTRGIERLSVRLFDGEVD</sequence>
<comment type="caution">
    <text evidence="2">The sequence shown here is derived from an EMBL/GenBank/DDBJ whole genome shotgun (WGS) entry which is preliminary data.</text>
</comment>
<evidence type="ECO:0000256" key="1">
    <source>
        <dbReference type="SAM" id="MobiDB-lite"/>
    </source>
</evidence>
<dbReference type="EMBL" id="JADEWC010000007">
    <property type="protein sequence ID" value="MBE9222009.1"/>
    <property type="molecule type" value="Genomic_DNA"/>
</dbReference>